<comment type="caution">
    <text evidence="2">The sequence shown here is derived from an EMBL/GenBank/DDBJ whole genome shotgun (WGS) entry which is preliminary data.</text>
</comment>
<keyword evidence="1" id="KW-0812">Transmembrane</keyword>
<name>A0A644U8S4_9ZZZZ</name>
<evidence type="ECO:0000256" key="1">
    <source>
        <dbReference type="SAM" id="Phobius"/>
    </source>
</evidence>
<sequence>MKQKSRLPIVIILSIFVSLIFLTTIPSNLQGFGAHLGFILPILGLVLFLPLLLGIIVGSIRKQKEGGFFYYFEKTTWAAHLVGLVIAILSIIGRFL</sequence>
<evidence type="ECO:0000313" key="2">
    <source>
        <dbReference type="EMBL" id="MPL75202.1"/>
    </source>
</evidence>
<keyword evidence="1" id="KW-1133">Transmembrane helix</keyword>
<organism evidence="2">
    <name type="scientific">bioreactor metagenome</name>
    <dbReference type="NCBI Taxonomy" id="1076179"/>
    <lineage>
        <taxon>unclassified sequences</taxon>
        <taxon>metagenomes</taxon>
        <taxon>ecological metagenomes</taxon>
    </lineage>
</organism>
<protein>
    <submittedName>
        <fullName evidence="2">Uncharacterized protein</fullName>
    </submittedName>
</protein>
<gene>
    <name evidence="2" type="ORF">SDC9_21024</name>
</gene>
<feature type="transmembrane region" description="Helical" evidence="1">
    <location>
        <begin position="77"/>
        <end position="95"/>
    </location>
</feature>
<dbReference type="AlphaFoldDB" id="A0A644U8S4"/>
<proteinExistence type="predicted"/>
<keyword evidence="1" id="KW-0472">Membrane</keyword>
<dbReference type="EMBL" id="VSSQ01000086">
    <property type="protein sequence ID" value="MPL75202.1"/>
    <property type="molecule type" value="Genomic_DNA"/>
</dbReference>
<feature type="transmembrane region" description="Helical" evidence="1">
    <location>
        <begin position="32"/>
        <end position="57"/>
    </location>
</feature>
<feature type="transmembrane region" description="Helical" evidence="1">
    <location>
        <begin position="7"/>
        <end position="26"/>
    </location>
</feature>
<accession>A0A644U8S4</accession>
<reference evidence="2" key="1">
    <citation type="submission" date="2019-08" db="EMBL/GenBank/DDBJ databases">
        <authorList>
            <person name="Kucharzyk K."/>
            <person name="Murdoch R.W."/>
            <person name="Higgins S."/>
            <person name="Loffler F."/>
        </authorList>
    </citation>
    <scope>NUCLEOTIDE SEQUENCE</scope>
</reference>